<protein>
    <submittedName>
        <fullName evidence="6">Extracellular solute-binding protein</fullName>
    </submittedName>
</protein>
<dbReference type="InterPro" id="IPR006059">
    <property type="entry name" value="SBP"/>
</dbReference>
<evidence type="ECO:0000313" key="7">
    <source>
        <dbReference type="Proteomes" id="UP000293846"/>
    </source>
</evidence>
<reference evidence="6 7" key="1">
    <citation type="submission" date="2019-03" db="EMBL/GenBank/DDBJ databases">
        <authorList>
            <person name="Jensen L."/>
            <person name="Storgaard J."/>
            <person name="Sulaj E."/>
            <person name="Schramm A."/>
            <person name="Marshall I.P.G."/>
        </authorList>
    </citation>
    <scope>NUCLEOTIDE SEQUENCE [LARGE SCALE GENOMIC DNA]</scope>
    <source>
        <strain evidence="6 7">2017H2G3</strain>
    </source>
</reference>
<proteinExistence type="inferred from homology"/>
<dbReference type="PANTHER" id="PTHR30061">
    <property type="entry name" value="MALTOSE-BINDING PERIPLASMIC PROTEIN"/>
    <property type="match status" value="1"/>
</dbReference>
<organism evidence="6 7">
    <name type="scientific">Cytobacillus praedii</name>
    <dbReference type="NCBI Taxonomy" id="1742358"/>
    <lineage>
        <taxon>Bacteria</taxon>
        <taxon>Bacillati</taxon>
        <taxon>Bacillota</taxon>
        <taxon>Bacilli</taxon>
        <taxon>Bacillales</taxon>
        <taxon>Bacillaceae</taxon>
        <taxon>Cytobacillus</taxon>
    </lineage>
</organism>
<dbReference type="AlphaFoldDB" id="A0A4R1B647"/>
<dbReference type="GO" id="GO:0055052">
    <property type="term" value="C:ATP-binding cassette (ABC) transporter complex, substrate-binding subunit-containing"/>
    <property type="evidence" value="ECO:0007669"/>
    <property type="project" value="TreeGrafter"/>
</dbReference>
<name>A0A4R1B647_9BACI</name>
<dbReference type="Pfam" id="PF13416">
    <property type="entry name" value="SBP_bac_8"/>
    <property type="match status" value="1"/>
</dbReference>
<dbReference type="RefSeq" id="WP_131236131.1">
    <property type="nucleotide sequence ID" value="NZ_SJTH01000003.1"/>
</dbReference>
<keyword evidence="2" id="KW-0813">Transport</keyword>
<dbReference type="OrthoDB" id="9798191at2"/>
<dbReference type="PROSITE" id="PS51257">
    <property type="entry name" value="PROKAR_LIPOPROTEIN"/>
    <property type="match status" value="1"/>
</dbReference>
<evidence type="ECO:0000313" key="6">
    <source>
        <dbReference type="EMBL" id="TCJ05827.1"/>
    </source>
</evidence>
<keyword evidence="3 5" id="KW-0732">Signal</keyword>
<feature type="chain" id="PRO_5039190790" evidence="5">
    <location>
        <begin position="22"/>
        <end position="432"/>
    </location>
</feature>
<sequence length="432" mass="47285">MKSKKIGLMLFLMLVSLFLLAACSSKNSSNEQTEKKPPATEANEENGKENVELRVVTTMAGTDPAGEVFQKVLDDYMEKNQHIKIINDSQSADAGTIRTKINTDYSSNNEPELMFFFNTIDADGIINAGKVVNLEKAEGVDLSGYNSMLEQQRNKDGNIYAAPQSGFYEGLFVNKKLFEEHSIKIPTTWEEYELAIEQFAKTDIIPVAASTVDSYYVVEHYALAAGGIDHYQAKLSDQDSTWAEGLDNIAKHAKMGAFPADAATLDLAMVQDLFKQEQAAMIFEGSWFWGQLVEAGMAENVTVIPMPVYGSGGQTGEIVGGSTQGWFISTKSYEDESKREAVVDLFNYLTSEEILLEIVAATGQPPAKGQLTDLPEYIAAGHKLVADAPAVDLPINDRILPEAFTYIRESVPSIVNGTKTGEQILKEAAALE</sequence>
<evidence type="ECO:0000256" key="3">
    <source>
        <dbReference type="ARBA" id="ARBA00022729"/>
    </source>
</evidence>
<evidence type="ECO:0000256" key="1">
    <source>
        <dbReference type="ARBA" id="ARBA00008520"/>
    </source>
</evidence>
<dbReference type="Proteomes" id="UP000293846">
    <property type="component" value="Unassembled WGS sequence"/>
</dbReference>
<evidence type="ECO:0000256" key="5">
    <source>
        <dbReference type="SAM" id="SignalP"/>
    </source>
</evidence>
<dbReference type="PANTHER" id="PTHR30061:SF50">
    <property type="entry name" value="MALTOSE_MALTODEXTRIN-BINDING PERIPLASMIC PROTEIN"/>
    <property type="match status" value="1"/>
</dbReference>
<comment type="similarity">
    <text evidence="1">Belongs to the bacterial solute-binding protein 1 family.</text>
</comment>
<dbReference type="STRING" id="1742358.GCA_001439605_03298"/>
<dbReference type="SUPFAM" id="SSF53850">
    <property type="entry name" value="Periplasmic binding protein-like II"/>
    <property type="match status" value="1"/>
</dbReference>
<comment type="caution">
    <text evidence="6">The sequence shown here is derived from an EMBL/GenBank/DDBJ whole genome shotgun (WGS) entry which is preliminary data.</text>
</comment>
<dbReference type="GO" id="GO:0042956">
    <property type="term" value="P:maltodextrin transmembrane transport"/>
    <property type="evidence" value="ECO:0007669"/>
    <property type="project" value="TreeGrafter"/>
</dbReference>
<dbReference type="GO" id="GO:0015768">
    <property type="term" value="P:maltose transport"/>
    <property type="evidence" value="ECO:0007669"/>
    <property type="project" value="TreeGrafter"/>
</dbReference>
<evidence type="ECO:0000256" key="4">
    <source>
        <dbReference type="SAM" id="MobiDB-lite"/>
    </source>
</evidence>
<feature type="region of interest" description="Disordered" evidence="4">
    <location>
        <begin position="28"/>
        <end position="50"/>
    </location>
</feature>
<evidence type="ECO:0000256" key="2">
    <source>
        <dbReference type="ARBA" id="ARBA00022448"/>
    </source>
</evidence>
<dbReference type="Gene3D" id="3.40.190.10">
    <property type="entry name" value="Periplasmic binding protein-like II"/>
    <property type="match status" value="2"/>
</dbReference>
<dbReference type="GO" id="GO:1901982">
    <property type="term" value="F:maltose binding"/>
    <property type="evidence" value="ECO:0007669"/>
    <property type="project" value="TreeGrafter"/>
</dbReference>
<keyword evidence="7" id="KW-1185">Reference proteome</keyword>
<feature type="signal peptide" evidence="5">
    <location>
        <begin position="1"/>
        <end position="21"/>
    </location>
</feature>
<accession>A0A4R1B647</accession>
<gene>
    <name evidence="6" type="ORF">E0Y62_03920</name>
</gene>
<dbReference type="EMBL" id="SJTH01000003">
    <property type="protein sequence ID" value="TCJ05827.1"/>
    <property type="molecule type" value="Genomic_DNA"/>
</dbReference>